<accession>A0AAV7PXG0</accession>
<comment type="caution">
    <text evidence="1">The sequence shown here is derived from an EMBL/GenBank/DDBJ whole genome shotgun (WGS) entry which is preliminary data.</text>
</comment>
<keyword evidence="2" id="KW-1185">Reference proteome</keyword>
<gene>
    <name evidence="1" type="ORF">NDU88_010234</name>
</gene>
<dbReference type="EMBL" id="JANPWB010000011">
    <property type="protein sequence ID" value="KAJ1131904.1"/>
    <property type="molecule type" value="Genomic_DNA"/>
</dbReference>
<evidence type="ECO:0000313" key="2">
    <source>
        <dbReference type="Proteomes" id="UP001066276"/>
    </source>
</evidence>
<protein>
    <submittedName>
        <fullName evidence="1">Uncharacterized protein</fullName>
    </submittedName>
</protein>
<evidence type="ECO:0000313" key="1">
    <source>
        <dbReference type="EMBL" id="KAJ1131904.1"/>
    </source>
</evidence>
<organism evidence="1 2">
    <name type="scientific">Pleurodeles waltl</name>
    <name type="common">Iberian ribbed newt</name>
    <dbReference type="NCBI Taxonomy" id="8319"/>
    <lineage>
        <taxon>Eukaryota</taxon>
        <taxon>Metazoa</taxon>
        <taxon>Chordata</taxon>
        <taxon>Craniata</taxon>
        <taxon>Vertebrata</taxon>
        <taxon>Euteleostomi</taxon>
        <taxon>Amphibia</taxon>
        <taxon>Batrachia</taxon>
        <taxon>Caudata</taxon>
        <taxon>Salamandroidea</taxon>
        <taxon>Salamandridae</taxon>
        <taxon>Pleurodelinae</taxon>
        <taxon>Pleurodeles</taxon>
    </lineage>
</organism>
<sequence length="95" mass="10432">MACETLLYQEPDHRGCAEPSSISSQAWWVGGGQFYQQPGTADLALWRGGRAQLYQEPSPVAVGVGRVHTGQHYREQHPLQYGECAPGVESRACTE</sequence>
<reference evidence="1" key="1">
    <citation type="journal article" date="2022" name="bioRxiv">
        <title>Sequencing and chromosome-scale assembly of the giantPleurodeles waltlgenome.</title>
        <authorList>
            <person name="Brown T."/>
            <person name="Elewa A."/>
            <person name="Iarovenko S."/>
            <person name="Subramanian E."/>
            <person name="Araus A.J."/>
            <person name="Petzold A."/>
            <person name="Susuki M."/>
            <person name="Suzuki K.-i.T."/>
            <person name="Hayashi T."/>
            <person name="Toyoda A."/>
            <person name="Oliveira C."/>
            <person name="Osipova E."/>
            <person name="Leigh N.D."/>
            <person name="Simon A."/>
            <person name="Yun M.H."/>
        </authorList>
    </citation>
    <scope>NUCLEOTIDE SEQUENCE</scope>
    <source>
        <strain evidence="1">20211129_DDA</strain>
        <tissue evidence="1">Liver</tissue>
    </source>
</reference>
<proteinExistence type="predicted"/>
<name>A0AAV7PXG0_PLEWA</name>
<dbReference type="AlphaFoldDB" id="A0AAV7PXG0"/>
<dbReference type="Proteomes" id="UP001066276">
    <property type="component" value="Chromosome 7"/>
</dbReference>